<accession>N9Z445</accession>
<dbReference type="Gene3D" id="1.20.120.420">
    <property type="entry name" value="translation initiation factor eif-2b, domain 1"/>
    <property type="match status" value="1"/>
</dbReference>
<dbReference type="InterPro" id="IPR042529">
    <property type="entry name" value="IF_2B-like_C"/>
</dbReference>
<dbReference type="InterPro" id="IPR000649">
    <property type="entry name" value="IF-2B-related"/>
</dbReference>
<evidence type="ECO:0000313" key="2">
    <source>
        <dbReference type="EMBL" id="ENZ34470.1"/>
    </source>
</evidence>
<dbReference type="GO" id="GO:0019509">
    <property type="term" value="P:L-methionine salvage from methylthioadenosine"/>
    <property type="evidence" value="ECO:0007669"/>
    <property type="project" value="TreeGrafter"/>
</dbReference>
<dbReference type="Proteomes" id="UP000013041">
    <property type="component" value="Unassembled WGS sequence"/>
</dbReference>
<comment type="similarity">
    <text evidence="1">Belongs to the eIF-2B alpha/beta/delta subunits family. MtnA subfamily.</text>
</comment>
<organism evidence="2 3">
    <name type="scientific">Enterocloster bolteae 90B8</name>
    <dbReference type="NCBI Taxonomy" id="997897"/>
    <lineage>
        <taxon>Bacteria</taxon>
        <taxon>Bacillati</taxon>
        <taxon>Bacillota</taxon>
        <taxon>Clostridia</taxon>
        <taxon>Lachnospirales</taxon>
        <taxon>Lachnospiraceae</taxon>
        <taxon>Enterocloster</taxon>
    </lineage>
</organism>
<dbReference type="InterPro" id="IPR027363">
    <property type="entry name" value="M1Pi_N"/>
</dbReference>
<dbReference type="Pfam" id="PF01008">
    <property type="entry name" value="IF-2B"/>
    <property type="match status" value="1"/>
</dbReference>
<dbReference type="InterPro" id="IPR037171">
    <property type="entry name" value="NagB/RpiA_transferase-like"/>
</dbReference>
<protein>
    <submittedName>
        <fullName evidence="2">Uncharacterized protein</fullName>
    </submittedName>
</protein>
<dbReference type="PANTHER" id="PTHR43475">
    <property type="entry name" value="METHYLTHIORIBOSE-1-PHOSPHATE ISOMERASE"/>
    <property type="match status" value="1"/>
</dbReference>
<dbReference type="RefSeq" id="WP_002573120.1">
    <property type="nucleotide sequence ID" value="NZ_KB851156.1"/>
</dbReference>
<dbReference type="HOGENOM" id="CLU_914271_0_0_9"/>
<sequence length="320" mass="35049">MLRLKEYCDRVRDDAYGGSVELVEDGITAMANEIRATEPKDIMTEIEGYVDSVLAVTSPILPLIHLLNRCMCFTEESAVGTQKCSDPREAFLELLEEIRQEQRQCVDKIGKVGSRLIARRDKVATFSTSGSVMEILKNAVTEGKEITAAAFEARPNSEGYRTLQEISELGIPVTFGCDALLCKLVPGSKMFFIGADAISSTGEVYAKTGSYLAALVCSEFGIPFYVAADTSKFDPLSLLGFPIKDSLRPASEVTDMDIPEISEVINISFELIPAKLVTGIITEKGLISPHAVGLMMKPETMSSSMIHKLEAWRENCDKLI</sequence>
<dbReference type="AlphaFoldDB" id="N9Z445"/>
<dbReference type="PATRIC" id="fig|997897.5.peg.4055"/>
<proteinExistence type="inferred from homology"/>
<dbReference type="EMBL" id="AGYG01000028">
    <property type="protein sequence ID" value="ENZ34470.1"/>
    <property type="molecule type" value="Genomic_DNA"/>
</dbReference>
<evidence type="ECO:0000256" key="1">
    <source>
        <dbReference type="ARBA" id="ARBA00009117"/>
    </source>
</evidence>
<reference evidence="2 3" key="1">
    <citation type="submission" date="2013-01" db="EMBL/GenBank/DDBJ databases">
        <title>The Genome Sequence of Clostridium bolteae 90B8.</title>
        <authorList>
            <consortium name="The Broad Institute Genome Sequencing Platform"/>
            <person name="Earl A."/>
            <person name="Ward D."/>
            <person name="Feldgarden M."/>
            <person name="Gevers D."/>
            <person name="Courvalin P."/>
            <person name="Lambert T."/>
            <person name="Walker B."/>
            <person name="Young S.K."/>
            <person name="Zeng Q."/>
            <person name="Gargeya S."/>
            <person name="Fitzgerald M."/>
            <person name="Haas B."/>
            <person name="Abouelleil A."/>
            <person name="Alvarado L."/>
            <person name="Arachchi H.M."/>
            <person name="Berlin A.M."/>
            <person name="Chapman S.B."/>
            <person name="Dewar J."/>
            <person name="Goldberg J."/>
            <person name="Griggs A."/>
            <person name="Gujja S."/>
            <person name="Hansen M."/>
            <person name="Howarth C."/>
            <person name="Imamovic A."/>
            <person name="Larimer J."/>
            <person name="McCowan C."/>
            <person name="Murphy C."/>
            <person name="Neiman D."/>
            <person name="Pearson M."/>
            <person name="Priest M."/>
            <person name="Roberts A."/>
            <person name="Saif S."/>
            <person name="Shea T."/>
            <person name="Sisk P."/>
            <person name="Sykes S."/>
            <person name="Wortman J."/>
            <person name="Nusbaum C."/>
            <person name="Birren B."/>
        </authorList>
    </citation>
    <scope>NUCLEOTIDE SEQUENCE [LARGE SCALE GENOMIC DNA]</scope>
    <source>
        <strain evidence="2 3">90B8</strain>
    </source>
</reference>
<evidence type="ECO:0000313" key="3">
    <source>
        <dbReference type="Proteomes" id="UP000013041"/>
    </source>
</evidence>
<gene>
    <name evidence="2" type="ORF">HMPREF1097_03855</name>
</gene>
<dbReference type="SUPFAM" id="SSF100950">
    <property type="entry name" value="NagB/RpiA/CoA transferase-like"/>
    <property type="match status" value="1"/>
</dbReference>
<dbReference type="Gene3D" id="3.40.50.10470">
    <property type="entry name" value="Translation initiation factor eif-2b, domain 2"/>
    <property type="match status" value="1"/>
</dbReference>
<dbReference type="PANTHER" id="PTHR43475:SF2">
    <property type="entry name" value="RIBOSE 1,5-BISPHOSPHATE ISOMERASE"/>
    <property type="match status" value="1"/>
</dbReference>
<dbReference type="GO" id="GO:0046523">
    <property type="term" value="F:S-methyl-5-thioribose-1-phosphate isomerase activity"/>
    <property type="evidence" value="ECO:0007669"/>
    <property type="project" value="TreeGrafter"/>
</dbReference>
<name>N9Z445_9FIRM</name>
<comment type="caution">
    <text evidence="2">The sequence shown here is derived from an EMBL/GenBank/DDBJ whole genome shotgun (WGS) entry which is preliminary data.</text>
</comment>